<dbReference type="InterPro" id="IPR000847">
    <property type="entry name" value="LysR_HTH_N"/>
</dbReference>
<evidence type="ECO:0000256" key="4">
    <source>
        <dbReference type="ARBA" id="ARBA00023163"/>
    </source>
</evidence>
<protein>
    <submittedName>
        <fullName evidence="6">LysR family transcriptional regulator</fullName>
    </submittedName>
</protein>
<evidence type="ECO:0000313" key="6">
    <source>
        <dbReference type="EMBL" id="MCW8107987.1"/>
    </source>
</evidence>
<evidence type="ECO:0000259" key="5">
    <source>
        <dbReference type="PROSITE" id="PS50931"/>
    </source>
</evidence>
<dbReference type="Gene3D" id="3.40.190.290">
    <property type="match status" value="1"/>
</dbReference>
<keyword evidence="4" id="KW-0804">Transcription</keyword>
<dbReference type="PANTHER" id="PTHR30126">
    <property type="entry name" value="HTH-TYPE TRANSCRIPTIONAL REGULATOR"/>
    <property type="match status" value="1"/>
</dbReference>
<reference evidence="6" key="1">
    <citation type="submission" date="2022-11" db="EMBL/GenBank/DDBJ databases">
        <title>Alteromonas sp. nov., isolated from sea water of the Qingdao.</title>
        <authorList>
            <person name="Wang Q."/>
        </authorList>
    </citation>
    <scope>NUCLEOTIDE SEQUENCE</scope>
    <source>
        <strain evidence="6">ASW11-7</strain>
    </source>
</reference>
<accession>A0ABT3P5F4</accession>
<dbReference type="SUPFAM" id="SSF46785">
    <property type="entry name" value="Winged helix' DNA-binding domain"/>
    <property type="match status" value="1"/>
</dbReference>
<name>A0ABT3P5F4_9ALTE</name>
<keyword evidence="7" id="KW-1185">Reference proteome</keyword>
<sequence>MYALTFRLLEVFRQVVDCGSVTAASTAMSLSQPTISLQLKKITEIIGMPLLEQYQGTLRMTEAGVAVYQCAQEIQNSQDKLHSQIQALKGMETGALNLAVVTTVKYVIPPLLSSFCKAHPNIDVQFTIGNRAQVIERMENNKDDLYIFSQPPADMPIIATPFQENELVVIAPPDFQGPDQCDLATLANNKFLLREPGSATRNAIDEFCQTHHIKLDNVMMIESNDAIRLAVSSGLGLAILSRHTVAQNAEDQIKILNVEGFPISTYWQVVTLKNRPISPAAESFRDLLIRHSEHTPLA</sequence>
<dbReference type="EMBL" id="JAPFRD010000006">
    <property type="protein sequence ID" value="MCW8107987.1"/>
    <property type="molecule type" value="Genomic_DNA"/>
</dbReference>
<evidence type="ECO:0000256" key="1">
    <source>
        <dbReference type="ARBA" id="ARBA00009437"/>
    </source>
</evidence>
<organism evidence="6 7">
    <name type="scientific">Alteromonas aquimaris</name>
    <dbReference type="NCBI Taxonomy" id="2998417"/>
    <lineage>
        <taxon>Bacteria</taxon>
        <taxon>Pseudomonadati</taxon>
        <taxon>Pseudomonadota</taxon>
        <taxon>Gammaproteobacteria</taxon>
        <taxon>Alteromonadales</taxon>
        <taxon>Alteromonadaceae</taxon>
        <taxon>Alteromonas/Salinimonas group</taxon>
        <taxon>Alteromonas</taxon>
    </lineage>
</organism>
<dbReference type="InterPro" id="IPR036390">
    <property type="entry name" value="WH_DNA-bd_sf"/>
</dbReference>
<dbReference type="RefSeq" id="WP_265616690.1">
    <property type="nucleotide sequence ID" value="NZ_JAPFRD010000006.1"/>
</dbReference>
<evidence type="ECO:0000256" key="3">
    <source>
        <dbReference type="ARBA" id="ARBA00023125"/>
    </source>
</evidence>
<dbReference type="Proteomes" id="UP001142810">
    <property type="component" value="Unassembled WGS sequence"/>
</dbReference>
<dbReference type="Pfam" id="PF00126">
    <property type="entry name" value="HTH_1"/>
    <property type="match status" value="1"/>
</dbReference>
<gene>
    <name evidence="6" type="ORF">OPS25_05700</name>
</gene>
<dbReference type="PROSITE" id="PS50931">
    <property type="entry name" value="HTH_LYSR"/>
    <property type="match status" value="1"/>
</dbReference>
<keyword evidence="2" id="KW-0805">Transcription regulation</keyword>
<dbReference type="SUPFAM" id="SSF53850">
    <property type="entry name" value="Periplasmic binding protein-like II"/>
    <property type="match status" value="1"/>
</dbReference>
<comment type="similarity">
    <text evidence="1">Belongs to the LysR transcriptional regulatory family.</text>
</comment>
<dbReference type="InterPro" id="IPR036388">
    <property type="entry name" value="WH-like_DNA-bd_sf"/>
</dbReference>
<evidence type="ECO:0000313" key="7">
    <source>
        <dbReference type="Proteomes" id="UP001142810"/>
    </source>
</evidence>
<keyword evidence="3" id="KW-0238">DNA-binding</keyword>
<dbReference type="InterPro" id="IPR005119">
    <property type="entry name" value="LysR_subst-bd"/>
</dbReference>
<proteinExistence type="inferred from homology"/>
<evidence type="ECO:0000256" key="2">
    <source>
        <dbReference type="ARBA" id="ARBA00023015"/>
    </source>
</evidence>
<comment type="caution">
    <text evidence="6">The sequence shown here is derived from an EMBL/GenBank/DDBJ whole genome shotgun (WGS) entry which is preliminary data.</text>
</comment>
<dbReference type="PANTHER" id="PTHR30126:SF5">
    <property type="entry name" value="HTH-TYPE TRANSCRIPTIONAL ACTIVATOR CMPR"/>
    <property type="match status" value="1"/>
</dbReference>
<feature type="domain" description="HTH lysR-type" evidence="5">
    <location>
        <begin position="4"/>
        <end position="61"/>
    </location>
</feature>
<dbReference type="Gene3D" id="1.10.10.10">
    <property type="entry name" value="Winged helix-like DNA-binding domain superfamily/Winged helix DNA-binding domain"/>
    <property type="match status" value="1"/>
</dbReference>
<dbReference type="Pfam" id="PF03466">
    <property type="entry name" value="LysR_substrate"/>
    <property type="match status" value="1"/>
</dbReference>